<protein>
    <recommendedName>
        <fullName evidence="1">DUF7745 domain-containing protein</fullName>
    </recommendedName>
</protein>
<feature type="non-terminal residue" evidence="2">
    <location>
        <position position="1"/>
    </location>
</feature>
<accession>A0A371HUA2</accession>
<keyword evidence="3" id="KW-1185">Reference proteome</keyword>
<evidence type="ECO:0000259" key="1">
    <source>
        <dbReference type="Pfam" id="PF24924"/>
    </source>
</evidence>
<dbReference type="EMBL" id="QJKJ01001698">
    <property type="protein sequence ID" value="RDY06372.1"/>
    <property type="molecule type" value="Genomic_DNA"/>
</dbReference>
<gene>
    <name evidence="2" type="ORF">CR513_09630</name>
</gene>
<dbReference type="Pfam" id="PF24924">
    <property type="entry name" value="DUF7745"/>
    <property type="match status" value="1"/>
</dbReference>
<comment type="caution">
    <text evidence="2">The sequence shown here is derived from an EMBL/GenBank/DDBJ whole genome shotgun (WGS) entry which is preliminary data.</text>
</comment>
<proteinExistence type="predicted"/>
<evidence type="ECO:0000313" key="3">
    <source>
        <dbReference type="Proteomes" id="UP000257109"/>
    </source>
</evidence>
<dbReference type="PANTHER" id="PTHR48154">
    <property type="entry name" value="PROTEIN, PUTATIVE-RELATED"/>
    <property type="match status" value="1"/>
</dbReference>
<dbReference type="InterPro" id="IPR056647">
    <property type="entry name" value="DUF7745"/>
</dbReference>
<sequence length="181" mass="20844">MDALGLLVYGILLFPQIEDHVDLVAMGVFLAKKNRGENSTMAVLANTYYSLNQCGERRRGVLTCCTPLLYLWLMAHLFHCKRRTACPIEDFKWSWIPPMTKEEWVRKLDEASKKSIRWYPPWNEREHVIIKCEGYPNVPLLGTQGAINYNSELTMRQAGYPIIMPPSEEVMTPFVLHGLEA</sequence>
<organism evidence="2 3">
    <name type="scientific">Mucuna pruriens</name>
    <name type="common">Velvet bean</name>
    <name type="synonym">Dolichos pruriens</name>
    <dbReference type="NCBI Taxonomy" id="157652"/>
    <lineage>
        <taxon>Eukaryota</taxon>
        <taxon>Viridiplantae</taxon>
        <taxon>Streptophyta</taxon>
        <taxon>Embryophyta</taxon>
        <taxon>Tracheophyta</taxon>
        <taxon>Spermatophyta</taxon>
        <taxon>Magnoliopsida</taxon>
        <taxon>eudicotyledons</taxon>
        <taxon>Gunneridae</taxon>
        <taxon>Pentapetalae</taxon>
        <taxon>rosids</taxon>
        <taxon>fabids</taxon>
        <taxon>Fabales</taxon>
        <taxon>Fabaceae</taxon>
        <taxon>Papilionoideae</taxon>
        <taxon>50 kb inversion clade</taxon>
        <taxon>NPAAA clade</taxon>
        <taxon>indigoferoid/millettioid clade</taxon>
        <taxon>Phaseoleae</taxon>
        <taxon>Mucuna</taxon>
    </lineage>
</organism>
<feature type="domain" description="DUF7745" evidence="1">
    <location>
        <begin position="2"/>
        <end position="177"/>
    </location>
</feature>
<dbReference type="OrthoDB" id="1396996at2759"/>
<dbReference type="PANTHER" id="PTHR48154:SF1">
    <property type="entry name" value="PROTEIN, PUTATIVE-RELATED"/>
    <property type="match status" value="1"/>
</dbReference>
<dbReference type="AlphaFoldDB" id="A0A371HUA2"/>
<evidence type="ECO:0000313" key="2">
    <source>
        <dbReference type="EMBL" id="RDY06372.1"/>
    </source>
</evidence>
<dbReference type="Proteomes" id="UP000257109">
    <property type="component" value="Unassembled WGS sequence"/>
</dbReference>
<name>A0A371HUA2_MUCPR</name>
<reference evidence="2" key="1">
    <citation type="submission" date="2018-05" db="EMBL/GenBank/DDBJ databases">
        <title>Draft genome of Mucuna pruriens seed.</title>
        <authorList>
            <person name="Nnadi N.E."/>
            <person name="Vos R."/>
            <person name="Hasami M.H."/>
            <person name="Devisetty U.K."/>
            <person name="Aguiy J.C."/>
        </authorList>
    </citation>
    <scope>NUCLEOTIDE SEQUENCE [LARGE SCALE GENOMIC DNA]</scope>
    <source>
        <strain evidence="2">JCA_2017</strain>
    </source>
</reference>